<comment type="similarity">
    <text evidence="1">Belongs to the ATP-dependent AMP-binding enzyme family.</text>
</comment>
<feature type="domain" description="AMP-dependent synthetase/ligase" evidence="5">
    <location>
        <begin position="112"/>
        <end position="488"/>
    </location>
</feature>
<reference evidence="7" key="1">
    <citation type="journal article" date="2021" name="IMA Fungus">
        <title>Genomic characterization of three marine fungi, including Emericellopsis atlantica sp. nov. with signatures of a generalist lifestyle and marine biomass degradation.</title>
        <authorList>
            <person name="Hagestad O.C."/>
            <person name="Hou L."/>
            <person name="Andersen J.H."/>
            <person name="Hansen E.H."/>
            <person name="Altermark B."/>
            <person name="Li C."/>
            <person name="Kuhnert E."/>
            <person name="Cox R.J."/>
            <person name="Crous P.W."/>
            <person name="Spatafora J.W."/>
            <person name="Lail K."/>
            <person name="Amirebrahimi M."/>
            <person name="Lipzen A."/>
            <person name="Pangilinan J."/>
            <person name="Andreopoulos W."/>
            <person name="Hayes R.D."/>
            <person name="Ng V."/>
            <person name="Grigoriev I.V."/>
            <person name="Jackson S.A."/>
            <person name="Sutton T.D.S."/>
            <person name="Dobson A.D.W."/>
            <person name="Rama T."/>
        </authorList>
    </citation>
    <scope>NUCLEOTIDE SEQUENCE</scope>
    <source>
        <strain evidence="7">TRa3180A</strain>
    </source>
</reference>
<evidence type="ECO:0000313" key="8">
    <source>
        <dbReference type="Proteomes" id="UP000887226"/>
    </source>
</evidence>
<dbReference type="InterPro" id="IPR020845">
    <property type="entry name" value="AMP-binding_CS"/>
</dbReference>
<keyword evidence="8" id="KW-1185">Reference proteome</keyword>
<dbReference type="InterPro" id="IPR032387">
    <property type="entry name" value="ACAS_N"/>
</dbReference>
<dbReference type="Pfam" id="PF16177">
    <property type="entry name" value="ACAS_N"/>
    <property type="match status" value="1"/>
</dbReference>
<evidence type="ECO:0000256" key="3">
    <source>
        <dbReference type="ARBA" id="ARBA00022741"/>
    </source>
</evidence>
<evidence type="ECO:0000259" key="5">
    <source>
        <dbReference type="Pfam" id="PF00501"/>
    </source>
</evidence>
<accession>A0A9P7Z6N0</accession>
<evidence type="ECO:0000256" key="1">
    <source>
        <dbReference type="ARBA" id="ARBA00006432"/>
    </source>
</evidence>
<dbReference type="AlphaFoldDB" id="A0A9P7Z6N0"/>
<dbReference type="PROSITE" id="PS00455">
    <property type="entry name" value="AMP_BINDING"/>
    <property type="match status" value="1"/>
</dbReference>
<dbReference type="Pfam" id="PF00501">
    <property type="entry name" value="AMP-binding"/>
    <property type="match status" value="1"/>
</dbReference>
<dbReference type="InterPro" id="IPR005914">
    <property type="entry name" value="Acac_CoA_synth"/>
</dbReference>
<dbReference type="GO" id="GO:0005524">
    <property type="term" value="F:ATP binding"/>
    <property type="evidence" value="ECO:0007669"/>
    <property type="project" value="UniProtKB-KW"/>
</dbReference>
<dbReference type="PANTHER" id="PTHR42921:SF1">
    <property type="entry name" value="ACETOACETYL-COA SYNTHETASE"/>
    <property type="match status" value="1"/>
</dbReference>
<dbReference type="NCBIfam" id="NF002937">
    <property type="entry name" value="PRK03584.1"/>
    <property type="match status" value="1"/>
</dbReference>
<dbReference type="Proteomes" id="UP000887226">
    <property type="component" value="Unassembled WGS sequence"/>
</dbReference>
<dbReference type="GO" id="GO:0006629">
    <property type="term" value="P:lipid metabolic process"/>
    <property type="evidence" value="ECO:0007669"/>
    <property type="project" value="InterPro"/>
</dbReference>
<evidence type="ECO:0000259" key="6">
    <source>
        <dbReference type="Pfam" id="PF16177"/>
    </source>
</evidence>
<dbReference type="SUPFAM" id="SSF56801">
    <property type="entry name" value="Acetyl-CoA synthetase-like"/>
    <property type="match status" value="1"/>
</dbReference>
<proteinExistence type="inferred from homology"/>
<keyword evidence="4" id="KW-0067">ATP-binding</keyword>
<evidence type="ECO:0000256" key="2">
    <source>
        <dbReference type="ARBA" id="ARBA00022598"/>
    </source>
</evidence>
<evidence type="ECO:0000313" key="7">
    <source>
        <dbReference type="EMBL" id="KAG9246077.1"/>
    </source>
</evidence>
<sequence length="693" mass="76708">MSDLLPIGDPEVLWENKNKEDTCIWNFIQLLNQKHGLQLESYGDLHRWSVENVADFWGETWEFTGMRCEKTFDIVVEAHAPMFPRPNFFRGSNLNFAYNLLYPSSSPNSASTAIISVTESTVKEITWQQLREQVATLATAMHTHGLKPYDRVAGFLGNHHNTVIAMLAATWLGAVWTGISADQGVIAVLDRLVQIKPSILFTDNAVEHSGKSHESLTKAKEIAESLPTLEAVVVFETVPSVVKLDGFKIAKGKAWAYDDYLANFSSRKAPMVEFVMFPPDHPVYILFSSGTTGKPKCIVHSSAGTLIQHKKEHVLQCDIRPLDRLFYITTCSWMMWHWLVSGLGSGATIVMFQGSPFKSHGALSIPKLLESLKITHFGTSAAYLAVLEQNNCRPLESGIRLSHLKAIYSTGSPLAPSTFKYVYEAFPKTINLGSITGGTDIISLFGAPGPISPVVQGEIQVKGLGMDICAVDPSGSPTINGEPGDLLCIKPFPSQPVGFWAVDGDDEKDLVSISHGEQSIKYNQKKYSASYFDKFAGVWHHGDFVRFSPKTGGITMLGRSDGVLNPSGVRFGSSEIYNVILKEFPTEVEDALCIGRMRLGDIDETVVLFLKMNETFTCDEVFKDRARKAIKISHSPRHVPGIIDECFEIPKTTNDKKVEVAVKQILCGANIKISATVANPECLDWYRRWAKTH</sequence>
<name>A0A9P7Z6N0_9HELO</name>
<protein>
    <submittedName>
        <fullName evidence="7">Acetoacetyl-CoA synthase-like protein</fullName>
    </submittedName>
</protein>
<keyword evidence="2" id="KW-0436">Ligase</keyword>
<evidence type="ECO:0000256" key="4">
    <source>
        <dbReference type="ARBA" id="ARBA00022840"/>
    </source>
</evidence>
<keyword evidence="3" id="KW-0547">Nucleotide-binding</keyword>
<comment type="caution">
    <text evidence="7">The sequence shown here is derived from an EMBL/GenBank/DDBJ whole genome shotgun (WGS) entry which is preliminary data.</text>
</comment>
<dbReference type="PANTHER" id="PTHR42921">
    <property type="entry name" value="ACETOACETYL-COA SYNTHETASE"/>
    <property type="match status" value="1"/>
</dbReference>
<feature type="domain" description="Acetyl-coenzyme A synthetase N-terminal" evidence="6">
    <location>
        <begin position="42"/>
        <end position="99"/>
    </location>
</feature>
<dbReference type="InterPro" id="IPR000873">
    <property type="entry name" value="AMP-dep_synth/lig_dom"/>
</dbReference>
<dbReference type="InterPro" id="IPR042099">
    <property type="entry name" value="ANL_N_sf"/>
</dbReference>
<dbReference type="NCBIfam" id="TIGR01217">
    <property type="entry name" value="ac_ac_CoA_syn"/>
    <property type="match status" value="1"/>
</dbReference>
<dbReference type="EMBL" id="MU253818">
    <property type="protein sequence ID" value="KAG9246077.1"/>
    <property type="molecule type" value="Genomic_DNA"/>
</dbReference>
<dbReference type="Gene3D" id="3.40.50.12780">
    <property type="entry name" value="N-terminal domain of ligase-like"/>
    <property type="match status" value="1"/>
</dbReference>
<dbReference type="GO" id="GO:0030729">
    <property type="term" value="F:acetoacetate-CoA ligase activity"/>
    <property type="evidence" value="ECO:0007669"/>
    <property type="project" value="InterPro"/>
</dbReference>
<organism evidence="7 8">
    <name type="scientific">Calycina marina</name>
    <dbReference type="NCBI Taxonomy" id="1763456"/>
    <lineage>
        <taxon>Eukaryota</taxon>
        <taxon>Fungi</taxon>
        <taxon>Dikarya</taxon>
        <taxon>Ascomycota</taxon>
        <taxon>Pezizomycotina</taxon>
        <taxon>Leotiomycetes</taxon>
        <taxon>Helotiales</taxon>
        <taxon>Pezizellaceae</taxon>
        <taxon>Calycina</taxon>
    </lineage>
</organism>
<dbReference type="OrthoDB" id="10253869at2759"/>
<gene>
    <name evidence="7" type="ORF">BJ878DRAFT_417771</name>
</gene>